<gene>
    <name evidence="4" type="ORF">GFSPODELE1_LOCUS4647</name>
</gene>
<evidence type="ECO:0000313" key="5">
    <source>
        <dbReference type="Proteomes" id="UP001497453"/>
    </source>
</evidence>
<feature type="transmembrane region" description="Helical" evidence="2">
    <location>
        <begin position="156"/>
        <end position="185"/>
    </location>
</feature>
<dbReference type="InterPro" id="IPR045339">
    <property type="entry name" value="DUF6534"/>
</dbReference>
<keyword evidence="2" id="KW-1133">Transmembrane helix</keyword>
<feature type="domain" description="DUF6534" evidence="3">
    <location>
        <begin position="170"/>
        <end position="255"/>
    </location>
</feature>
<evidence type="ECO:0000259" key="3">
    <source>
        <dbReference type="Pfam" id="PF20152"/>
    </source>
</evidence>
<keyword evidence="5" id="KW-1185">Reference proteome</keyword>
<feature type="compositionally biased region" description="Polar residues" evidence="1">
    <location>
        <begin position="292"/>
        <end position="304"/>
    </location>
</feature>
<keyword evidence="2" id="KW-0812">Transmembrane</keyword>
<evidence type="ECO:0000256" key="1">
    <source>
        <dbReference type="SAM" id="MobiDB-lite"/>
    </source>
</evidence>
<feature type="transmembrane region" description="Helical" evidence="2">
    <location>
        <begin position="230"/>
        <end position="251"/>
    </location>
</feature>
<sequence length="320" mass="35606">MSALPTPGEVLGSSEIASCVAIVLYGIVVVQAYVYFLHYKEDPRWLKGLVGAVTFLETLHSVLIIHILYTFGVTDFGHLEFVQSITWSVAVSLLIDLCIIATVQGFYIRRIWILSNRSIWLVVILSTILFTRISFGIATFTLMLTLDNWLSFRQEIGPLFTVAFGIALALFMDFLIASVLIFYLLRNRSGLRRTDHIVTFLIAYAVNTGAITMVVSAAIVFTFVFLKSSLLFAGLNIASGKLYANSLLGTLNARQILRERHDIPSVTTNYFSNGSRASDMVFKQPIRVQNKSGSRTMVESATQHSDIEESGPTKHDVYVA</sequence>
<proteinExistence type="predicted"/>
<evidence type="ECO:0000313" key="4">
    <source>
        <dbReference type="EMBL" id="CAL1703592.1"/>
    </source>
</evidence>
<feature type="transmembrane region" description="Helical" evidence="2">
    <location>
        <begin position="15"/>
        <end position="37"/>
    </location>
</feature>
<feature type="region of interest" description="Disordered" evidence="1">
    <location>
        <begin position="292"/>
        <end position="320"/>
    </location>
</feature>
<protein>
    <recommendedName>
        <fullName evidence="3">DUF6534 domain-containing protein</fullName>
    </recommendedName>
</protein>
<dbReference type="Proteomes" id="UP001497453">
    <property type="component" value="Chromosome 3"/>
</dbReference>
<feature type="compositionally biased region" description="Basic and acidic residues" evidence="1">
    <location>
        <begin position="305"/>
        <end position="320"/>
    </location>
</feature>
<evidence type="ECO:0000256" key="2">
    <source>
        <dbReference type="SAM" id="Phobius"/>
    </source>
</evidence>
<feature type="transmembrane region" description="Helical" evidence="2">
    <location>
        <begin position="84"/>
        <end position="107"/>
    </location>
</feature>
<feature type="transmembrane region" description="Helical" evidence="2">
    <location>
        <begin position="49"/>
        <end position="72"/>
    </location>
</feature>
<feature type="transmembrane region" description="Helical" evidence="2">
    <location>
        <begin position="119"/>
        <end position="144"/>
    </location>
</feature>
<feature type="transmembrane region" description="Helical" evidence="2">
    <location>
        <begin position="197"/>
        <end position="224"/>
    </location>
</feature>
<dbReference type="EMBL" id="OZ037946">
    <property type="protein sequence ID" value="CAL1703592.1"/>
    <property type="molecule type" value="Genomic_DNA"/>
</dbReference>
<dbReference type="Pfam" id="PF20152">
    <property type="entry name" value="DUF6534"/>
    <property type="match status" value="1"/>
</dbReference>
<reference evidence="5" key="1">
    <citation type="submission" date="2024-04" db="EMBL/GenBank/DDBJ databases">
        <authorList>
            <person name="Shaw F."/>
            <person name="Minotto A."/>
        </authorList>
    </citation>
    <scope>NUCLEOTIDE SEQUENCE [LARGE SCALE GENOMIC DNA]</scope>
</reference>
<name>A0ABP1D6U4_9APHY</name>
<keyword evidence="2" id="KW-0472">Membrane</keyword>
<dbReference type="PANTHER" id="PTHR40465">
    <property type="entry name" value="CHROMOSOME 1, WHOLE GENOME SHOTGUN SEQUENCE"/>
    <property type="match status" value="1"/>
</dbReference>
<accession>A0ABP1D6U4</accession>
<organism evidence="4 5">
    <name type="scientific">Somion occarium</name>
    <dbReference type="NCBI Taxonomy" id="3059160"/>
    <lineage>
        <taxon>Eukaryota</taxon>
        <taxon>Fungi</taxon>
        <taxon>Dikarya</taxon>
        <taxon>Basidiomycota</taxon>
        <taxon>Agaricomycotina</taxon>
        <taxon>Agaricomycetes</taxon>
        <taxon>Polyporales</taxon>
        <taxon>Cerrenaceae</taxon>
        <taxon>Somion</taxon>
    </lineage>
</organism>
<dbReference type="PANTHER" id="PTHR40465:SF1">
    <property type="entry name" value="DUF6534 DOMAIN-CONTAINING PROTEIN"/>
    <property type="match status" value="1"/>
</dbReference>